<dbReference type="InterPro" id="IPR000157">
    <property type="entry name" value="TIR_dom"/>
</dbReference>
<name>A0AAW2BQX6_9ROSI</name>
<proteinExistence type="predicted"/>
<dbReference type="InterPro" id="IPR035897">
    <property type="entry name" value="Toll_tir_struct_dom_sf"/>
</dbReference>
<dbReference type="InterPro" id="IPR036390">
    <property type="entry name" value="WH_DNA-bd_sf"/>
</dbReference>
<evidence type="ECO:0000256" key="2">
    <source>
        <dbReference type="ARBA" id="ARBA00022737"/>
    </source>
</evidence>
<dbReference type="Pfam" id="PF23282">
    <property type="entry name" value="WHD_ROQ1"/>
    <property type="match status" value="1"/>
</dbReference>
<dbReference type="PROSITE" id="PS50104">
    <property type="entry name" value="TIR"/>
    <property type="match status" value="1"/>
</dbReference>
<feature type="domain" description="TIR" evidence="6">
    <location>
        <begin position="62"/>
        <end position="228"/>
    </location>
</feature>
<evidence type="ECO:0000256" key="4">
    <source>
        <dbReference type="ARBA" id="ARBA00023027"/>
    </source>
</evidence>
<protein>
    <recommendedName>
        <fullName evidence="6">TIR domain-containing protein</fullName>
    </recommendedName>
</protein>
<dbReference type="Gene3D" id="3.40.50.10140">
    <property type="entry name" value="Toll/interleukin-1 receptor homology (TIR) domain"/>
    <property type="match status" value="1"/>
</dbReference>
<keyword evidence="4" id="KW-0520">NAD</keyword>
<evidence type="ECO:0000256" key="5">
    <source>
        <dbReference type="SAM" id="MobiDB-lite"/>
    </source>
</evidence>
<dbReference type="GO" id="GO:0007165">
    <property type="term" value="P:signal transduction"/>
    <property type="evidence" value="ECO:0007669"/>
    <property type="project" value="InterPro"/>
</dbReference>
<dbReference type="EMBL" id="JAZDWU010000010">
    <property type="protein sequence ID" value="KAK9987701.1"/>
    <property type="molecule type" value="Genomic_DNA"/>
</dbReference>
<gene>
    <name evidence="7" type="ORF">SO802_027940</name>
</gene>
<keyword evidence="1" id="KW-0433">Leucine-rich repeat</keyword>
<comment type="caution">
    <text evidence="7">The sequence shown here is derived from an EMBL/GenBank/DDBJ whole genome shotgun (WGS) entry which is preliminary data.</text>
</comment>
<keyword evidence="8" id="KW-1185">Reference proteome</keyword>
<feature type="region of interest" description="Disordered" evidence="5">
    <location>
        <begin position="29"/>
        <end position="57"/>
    </location>
</feature>
<dbReference type="InterPro" id="IPR002182">
    <property type="entry name" value="NB-ARC"/>
</dbReference>
<dbReference type="PRINTS" id="PR00364">
    <property type="entry name" value="DISEASERSIST"/>
</dbReference>
<dbReference type="Proteomes" id="UP001459277">
    <property type="component" value="Unassembled WGS sequence"/>
</dbReference>
<dbReference type="Pfam" id="PF00931">
    <property type="entry name" value="NB-ARC"/>
    <property type="match status" value="1"/>
</dbReference>
<dbReference type="SUPFAM" id="SSF52058">
    <property type="entry name" value="L domain-like"/>
    <property type="match status" value="2"/>
</dbReference>
<evidence type="ECO:0000256" key="3">
    <source>
        <dbReference type="ARBA" id="ARBA00022821"/>
    </source>
</evidence>
<evidence type="ECO:0000313" key="8">
    <source>
        <dbReference type="Proteomes" id="UP001459277"/>
    </source>
</evidence>
<dbReference type="PANTHER" id="PTHR11017:SF570">
    <property type="entry name" value="DISEASE RESISTANCE PROTEIN (TIR-NBS CLASS)-RELATED"/>
    <property type="match status" value="1"/>
</dbReference>
<dbReference type="SUPFAM" id="SSF52540">
    <property type="entry name" value="P-loop containing nucleoside triphosphate hydrolases"/>
    <property type="match status" value="1"/>
</dbReference>
<sequence length="1376" mass="157207">MKIIVLLGVFVLGCQLFVKWCRRRDIEAATQPPPSTSSHINETPRTSTSSPMTSTSSSTHRWEYDVFLSFRGEDTRRNFTSHLYKALCDKDIYTFMDDKLQRGEEISKELRKTIERSRISVVVFSENYASSKWCLDELVWILDCRKSLDQLVLPVFYGIDPSEVRKQKGKFGVELSKHEKNFKDNIDKVQIWRAALKEVSNFSGFPYNNDCLESEFIQGIIKEISSNILCRTRLFVAKYPIGVDSRATKIEKILHIESNDIQIVAILGLGGIGKTTIARAVYNKIVDEFEESFFLDNVKERSGTIDGRIRLQEILLSKFLGDGNLKVDIISRGTNVIKERLCHKRVLLVLDDVGEGKQIENLLGGCDWLAPRSRILITARDKDVLNTLKPYSKIYMVDKLDEYEAHELFSLYAFQTNEPEEAYLQLSKQFINYADGLPLALKIIGSDLRGKSLCEWESALEKYKKIPNKEILEILKISYEGLDPSDKHIFLDIAFFFRGKKKDYVVNILEACHLFPNIGIPKLIDKCLITIDRWSCLSMHNLLQQMGEEIVQQESSQALGKCTRIRYYVDACTVLTTNTGTNEIRGIMLNPPKPTTLEIHPQAFRKMETLKFLIVKNVHIDRCLEYLPNSIVLLDWANCSVSLPSNFCPQQLVYFNMPHSNIIIPKPFKQVLCFEKLKRINLEHCESIQKFPELRAPNLKQFNLSYCKNLVEIHESIGLLHKLETLNLSGCKKLQALPRRLEFKSLISFHLSYCESIQELPKLCAPNLEDFNLSYCKNLVEIHESIGFLDKLRYFSLFGCRKLQALPRRLELKSLRLFFLLYCESIQEFPELCAPNLEILDLTTCKSLVKVHESIGLLDQLETWNLDNCEKLQTLPRRLALKSLKYFNLSGSTSLENFPDIDPEMKCLEHLHLDGTRIREFPSSNSIYQFQNLWSLDLSTNIPRPICNSFDGYRFLRLISLTLSGENVTKLDEMEVDCFPTLLILKLENTNIVTIPESFIKFTRLEDLCISDCKHFEEIQGLPQSLCHLKVRNCPSWNLQSSYKILIQGIAKKKANRVLESSHRPFRWIGSFLVPGSEIPDKFNHQSDGNSISFMVGRNWRFPYLFAICLALGPTNGYCKFDIYVDVNGFKIECDSVCLQKSESCSLWFSAGPLCGPFCEWEKLNLSKQSHLKVTVKMVNCSYRRESMDPTAIIKKLGVQIECICCPYKSSVVDSLPLLPLFPTSCNEGDSGHAIAMETTYATGFEYGLKGFQDNLNMSLSIPIDPEVHPLIPLPYSSNMDHEAFKTVNDLGHLKDFHNDGCNLSLSLNDSDAIEREPPQVPDTSNGSDFHFGQLDLVGSTVSGEFDLGSSSMTHEFVNDDFDLNLCPTSMKTRTS</sequence>
<dbReference type="InterPro" id="IPR027417">
    <property type="entry name" value="P-loop_NTPase"/>
</dbReference>
<dbReference type="Gene3D" id="3.40.50.300">
    <property type="entry name" value="P-loop containing nucleotide triphosphate hydrolases"/>
    <property type="match status" value="1"/>
</dbReference>
<dbReference type="GO" id="GO:0006952">
    <property type="term" value="P:defense response"/>
    <property type="evidence" value="ECO:0007669"/>
    <property type="project" value="UniProtKB-KW"/>
</dbReference>
<dbReference type="SMART" id="SM00255">
    <property type="entry name" value="TIR"/>
    <property type="match status" value="1"/>
</dbReference>
<dbReference type="SUPFAM" id="SSF52200">
    <property type="entry name" value="Toll/Interleukin receptor TIR domain"/>
    <property type="match status" value="1"/>
</dbReference>
<reference evidence="7 8" key="1">
    <citation type="submission" date="2024-01" db="EMBL/GenBank/DDBJ databases">
        <title>A telomere-to-telomere, gap-free genome of sweet tea (Lithocarpus litseifolius).</title>
        <authorList>
            <person name="Zhou J."/>
        </authorList>
    </citation>
    <scope>NUCLEOTIDE SEQUENCE [LARGE SCALE GENOMIC DNA]</scope>
    <source>
        <strain evidence="7">Zhou-2022a</strain>
        <tissue evidence="7">Leaf</tissue>
    </source>
</reference>
<dbReference type="InterPro" id="IPR058192">
    <property type="entry name" value="WHD_ROQ1-like"/>
</dbReference>
<accession>A0AAW2BQX6</accession>
<dbReference type="Gene3D" id="3.80.10.10">
    <property type="entry name" value="Ribonuclease Inhibitor"/>
    <property type="match status" value="3"/>
</dbReference>
<dbReference type="InterPro" id="IPR032675">
    <property type="entry name" value="LRR_dom_sf"/>
</dbReference>
<feature type="compositionally biased region" description="Low complexity" evidence="5">
    <location>
        <begin position="43"/>
        <end position="57"/>
    </location>
</feature>
<dbReference type="Pfam" id="PF01582">
    <property type="entry name" value="TIR"/>
    <property type="match status" value="1"/>
</dbReference>
<dbReference type="Gene3D" id="1.10.8.430">
    <property type="entry name" value="Helical domain of apoptotic protease-activating factors"/>
    <property type="match status" value="1"/>
</dbReference>
<evidence type="ECO:0000256" key="1">
    <source>
        <dbReference type="ARBA" id="ARBA00022614"/>
    </source>
</evidence>
<dbReference type="GO" id="GO:0043531">
    <property type="term" value="F:ADP binding"/>
    <property type="evidence" value="ECO:0007669"/>
    <property type="project" value="InterPro"/>
</dbReference>
<dbReference type="InterPro" id="IPR042197">
    <property type="entry name" value="Apaf_helical"/>
</dbReference>
<evidence type="ECO:0000313" key="7">
    <source>
        <dbReference type="EMBL" id="KAK9987701.1"/>
    </source>
</evidence>
<keyword evidence="3" id="KW-0611">Plant defense</keyword>
<evidence type="ECO:0000259" key="6">
    <source>
        <dbReference type="PROSITE" id="PS50104"/>
    </source>
</evidence>
<dbReference type="InterPro" id="IPR044974">
    <property type="entry name" value="Disease_R_plants"/>
</dbReference>
<dbReference type="SUPFAM" id="SSF46785">
    <property type="entry name" value="Winged helix' DNA-binding domain"/>
    <property type="match status" value="1"/>
</dbReference>
<dbReference type="FunFam" id="3.40.50.10140:FF:000007">
    <property type="entry name" value="Disease resistance protein (TIR-NBS-LRR class)"/>
    <property type="match status" value="1"/>
</dbReference>
<dbReference type="PANTHER" id="PTHR11017">
    <property type="entry name" value="LEUCINE-RICH REPEAT-CONTAINING PROTEIN"/>
    <property type="match status" value="1"/>
</dbReference>
<keyword evidence="2" id="KW-0677">Repeat</keyword>
<organism evidence="7 8">
    <name type="scientific">Lithocarpus litseifolius</name>
    <dbReference type="NCBI Taxonomy" id="425828"/>
    <lineage>
        <taxon>Eukaryota</taxon>
        <taxon>Viridiplantae</taxon>
        <taxon>Streptophyta</taxon>
        <taxon>Embryophyta</taxon>
        <taxon>Tracheophyta</taxon>
        <taxon>Spermatophyta</taxon>
        <taxon>Magnoliopsida</taxon>
        <taxon>eudicotyledons</taxon>
        <taxon>Gunneridae</taxon>
        <taxon>Pentapetalae</taxon>
        <taxon>rosids</taxon>
        <taxon>fabids</taxon>
        <taxon>Fagales</taxon>
        <taxon>Fagaceae</taxon>
        <taxon>Lithocarpus</taxon>
    </lineage>
</organism>